<comment type="similarity">
    <text evidence="1">Belongs to the peptidase C40 family.</text>
</comment>
<evidence type="ECO:0000256" key="4">
    <source>
        <dbReference type="ARBA" id="ARBA00022807"/>
    </source>
</evidence>
<proteinExistence type="inferred from homology"/>
<dbReference type="AlphaFoldDB" id="A0A5B8C7N9"/>
<dbReference type="GO" id="GO:0006508">
    <property type="term" value="P:proteolysis"/>
    <property type="evidence" value="ECO:0007669"/>
    <property type="project" value="UniProtKB-KW"/>
</dbReference>
<evidence type="ECO:0000313" key="6">
    <source>
        <dbReference type="EMBL" id="QDC26474.1"/>
    </source>
</evidence>
<dbReference type="PANTHER" id="PTHR47359">
    <property type="entry name" value="PEPTIDOGLYCAN DL-ENDOPEPTIDASE CWLO"/>
    <property type="match status" value="1"/>
</dbReference>
<evidence type="ECO:0000256" key="1">
    <source>
        <dbReference type="ARBA" id="ARBA00007074"/>
    </source>
</evidence>
<protein>
    <submittedName>
        <fullName evidence="6">NlpC/P60 family protein</fullName>
    </submittedName>
</protein>
<sequence length="269" mass="25948">MAEISARIAMVSGATPSAATAVSSRDVNSSARSDAAFAAALDTAVAGTASSSSSGLSPAELLARFTGAQAGTGAAFVASASKYLGVPYVWGGEDATGMDCSGLIQRAFADMGVSVPRTAREQMKVGTEVGSLSQAQPGDLIVTRGGAHIAIYLGDNKILHAPRPGEQVSVRELFETDADIDTIRRVVPAASAPGFDAAQVAATAAAGLGGSAAFGGVGGLGAGGALASLGTAGSLARLGVGSLGGPGGGAAAMAATEQARLALGLSGAI</sequence>
<keyword evidence="4" id="KW-0788">Thiol protease</keyword>
<dbReference type="PANTHER" id="PTHR47359:SF3">
    <property type="entry name" value="NLP_P60 DOMAIN-CONTAINING PROTEIN-RELATED"/>
    <property type="match status" value="1"/>
</dbReference>
<keyword evidence="2" id="KW-0645">Protease</keyword>
<evidence type="ECO:0000256" key="3">
    <source>
        <dbReference type="ARBA" id="ARBA00022801"/>
    </source>
</evidence>
<dbReference type="EMBL" id="CP040915">
    <property type="protein sequence ID" value="QDC26474.1"/>
    <property type="molecule type" value="Genomic_DNA"/>
</dbReference>
<feature type="domain" description="NlpC/P60" evidence="5">
    <location>
        <begin position="70"/>
        <end position="190"/>
    </location>
</feature>
<dbReference type="OrthoDB" id="9815778at2"/>
<dbReference type="SUPFAM" id="SSF54001">
    <property type="entry name" value="Cysteine proteinases"/>
    <property type="match status" value="1"/>
</dbReference>
<dbReference type="InterPro" id="IPR051794">
    <property type="entry name" value="PG_Endopeptidase_C40"/>
</dbReference>
<dbReference type="Gene3D" id="3.90.1720.10">
    <property type="entry name" value="endopeptidase domain like (from Nostoc punctiforme)"/>
    <property type="match status" value="1"/>
</dbReference>
<dbReference type="Pfam" id="PF00877">
    <property type="entry name" value="NLPC_P60"/>
    <property type="match status" value="1"/>
</dbReference>
<keyword evidence="3" id="KW-0378">Hydrolase</keyword>
<dbReference type="KEGG" id="gyu:FE374_02465"/>
<gene>
    <name evidence="6" type="ORF">FE374_02465</name>
</gene>
<name>A0A5B8C7N9_9MICO</name>
<evidence type="ECO:0000256" key="2">
    <source>
        <dbReference type="ARBA" id="ARBA00022670"/>
    </source>
</evidence>
<dbReference type="PROSITE" id="PS51935">
    <property type="entry name" value="NLPC_P60"/>
    <property type="match status" value="1"/>
</dbReference>
<evidence type="ECO:0000313" key="7">
    <source>
        <dbReference type="Proteomes" id="UP000314616"/>
    </source>
</evidence>
<dbReference type="Proteomes" id="UP000314616">
    <property type="component" value="Chromosome"/>
</dbReference>
<organism evidence="6 7">
    <name type="scientific">Georgenia yuyongxinii</name>
    <dbReference type="NCBI Taxonomy" id="2589797"/>
    <lineage>
        <taxon>Bacteria</taxon>
        <taxon>Bacillati</taxon>
        <taxon>Actinomycetota</taxon>
        <taxon>Actinomycetes</taxon>
        <taxon>Micrococcales</taxon>
        <taxon>Bogoriellaceae</taxon>
        <taxon>Georgenia</taxon>
    </lineage>
</organism>
<reference evidence="6 7" key="1">
    <citation type="submission" date="2019-05" db="EMBL/GenBank/DDBJ databases">
        <title>Georgenia *** sp. nov., and Georgenia *** sp. nov., isolated from the intestinal contents of plateau pika (Ochotona curzoniae) in the Qinghai-Tibet plateau of China.</title>
        <authorList>
            <person name="Tian Z."/>
        </authorList>
    </citation>
    <scope>NUCLEOTIDE SEQUENCE [LARGE SCALE GENOMIC DNA]</scope>
    <source>
        <strain evidence="6 7">Z443</strain>
    </source>
</reference>
<dbReference type="GO" id="GO:0008234">
    <property type="term" value="F:cysteine-type peptidase activity"/>
    <property type="evidence" value="ECO:0007669"/>
    <property type="project" value="UniProtKB-KW"/>
</dbReference>
<dbReference type="InterPro" id="IPR000064">
    <property type="entry name" value="NLP_P60_dom"/>
</dbReference>
<dbReference type="InterPro" id="IPR038765">
    <property type="entry name" value="Papain-like_cys_pep_sf"/>
</dbReference>
<accession>A0A5B8C7N9</accession>
<evidence type="ECO:0000259" key="5">
    <source>
        <dbReference type="PROSITE" id="PS51935"/>
    </source>
</evidence>